<keyword evidence="2" id="KW-1185">Reference proteome</keyword>
<reference evidence="2" key="2">
    <citation type="submission" date="2015-01" db="EMBL/GenBank/DDBJ databases">
        <title>Evolutionary Origins and Diversification of the Mycorrhizal Mutualists.</title>
        <authorList>
            <consortium name="DOE Joint Genome Institute"/>
            <consortium name="Mycorrhizal Genomics Consortium"/>
            <person name="Kohler A."/>
            <person name="Kuo A."/>
            <person name="Nagy L.G."/>
            <person name="Floudas D."/>
            <person name="Copeland A."/>
            <person name="Barry K.W."/>
            <person name="Cichocki N."/>
            <person name="Veneault-Fourrey C."/>
            <person name="LaButti K."/>
            <person name="Lindquist E.A."/>
            <person name="Lipzen A."/>
            <person name="Lundell T."/>
            <person name="Morin E."/>
            <person name="Murat C."/>
            <person name="Riley R."/>
            <person name="Ohm R."/>
            <person name="Sun H."/>
            <person name="Tunlid A."/>
            <person name="Henrissat B."/>
            <person name="Grigoriev I.V."/>
            <person name="Hibbett D.S."/>
            <person name="Martin F."/>
        </authorList>
    </citation>
    <scope>NUCLEOTIDE SEQUENCE [LARGE SCALE GENOMIC DNA]</scope>
    <source>
        <strain evidence="2">Foug A</strain>
    </source>
</reference>
<gene>
    <name evidence="1" type="ORF">SCLCIDRAFT_415383</name>
</gene>
<reference evidence="1 2" key="1">
    <citation type="submission" date="2014-04" db="EMBL/GenBank/DDBJ databases">
        <authorList>
            <consortium name="DOE Joint Genome Institute"/>
            <person name="Kuo A."/>
            <person name="Kohler A."/>
            <person name="Nagy L.G."/>
            <person name="Floudas D."/>
            <person name="Copeland A."/>
            <person name="Barry K.W."/>
            <person name="Cichocki N."/>
            <person name="Veneault-Fourrey C."/>
            <person name="LaButti K."/>
            <person name="Lindquist E.A."/>
            <person name="Lipzen A."/>
            <person name="Lundell T."/>
            <person name="Morin E."/>
            <person name="Murat C."/>
            <person name="Sun H."/>
            <person name="Tunlid A."/>
            <person name="Henrissat B."/>
            <person name="Grigoriev I.V."/>
            <person name="Hibbett D.S."/>
            <person name="Martin F."/>
            <person name="Nordberg H.P."/>
            <person name="Cantor M.N."/>
            <person name="Hua S.X."/>
        </authorList>
    </citation>
    <scope>NUCLEOTIDE SEQUENCE [LARGE SCALE GENOMIC DNA]</scope>
    <source>
        <strain evidence="1 2">Foug A</strain>
    </source>
</reference>
<accession>A0A0C3ECW3</accession>
<dbReference type="Proteomes" id="UP000053989">
    <property type="component" value="Unassembled WGS sequence"/>
</dbReference>
<proteinExistence type="predicted"/>
<dbReference type="InParanoid" id="A0A0C3ECW3"/>
<dbReference type="HOGENOM" id="CLU_3088597_0_0_1"/>
<name>A0A0C3ECW3_9AGAM</name>
<dbReference type="AlphaFoldDB" id="A0A0C3ECW3"/>
<sequence length="52" mass="5973">MGRQMRVQFIFGPEASVRLDTIHKTSMQPMQPIAHPALHRRLLQRSIEGTCT</sequence>
<protein>
    <submittedName>
        <fullName evidence="1">Uncharacterized protein</fullName>
    </submittedName>
</protein>
<dbReference type="EMBL" id="KN822020">
    <property type="protein sequence ID" value="KIM65781.1"/>
    <property type="molecule type" value="Genomic_DNA"/>
</dbReference>
<organism evidence="1 2">
    <name type="scientific">Scleroderma citrinum Foug A</name>
    <dbReference type="NCBI Taxonomy" id="1036808"/>
    <lineage>
        <taxon>Eukaryota</taxon>
        <taxon>Fungi</taxon>
        <taxon>Dikarya</taxon>
        <taxon>Basidiomycota</taxon>
        <taxon>Agaricomycotina</taxon>
        <taxon>Agaricomycetes</taxon>
        <taxon>Agaricomycetidae</taxon>
        <taxon>Boletales</taxon>
        <taxon>Sclerodermatineae</taxon>
        <taxon>Sclerodermataceae</taxon>
        <taxon>Scleroderma</taxon>
    </lineage>
</organism>
<evidence type="ECO:0000313" key="2">
    <source>
        <dbReference type="Proteomes" id="UP000053989"/>
    </source>
</evidence>
<evidence type="ECO:0000313" key="1">
    <source>
        <dbReference type="EMBL" id="KIM65781.1"/>
    </source>
</evidence>